<dbReference type="GO" id="GO:0008270">
    <property type="term" value="F:zinc ion binding"/>
    <property type="evidence" value="ECO:0007669"/>
    <property type="project" value="UniProtKB-KW"/>
</dbReference>
<evidence type="ECO:0000256" key="8">
    <source>
        <dbReference type="ARBA" id="ARBA00022771"/>
    </source>
</evidence>
<dbReference type="GO" id="GO:0070530">
    <property type="term" value="F:K63-linked polyubiquitin modification-dependent protein binding"/>
    <property type="evidence" value="ECO:0007669"/>
    <property type="project" value="InterPro"/>
</dbReference>
<dbReference type="GO" id="GO:0006974">
    <property type="term" value="P:DNA damage response"/>
    <property type="evidence" value="ECO:0007669"/>
    <property type="project" value="UniProtKB-KW"/>
</dbReference>
<organism evidence="24 25">
    <name type="scientific">Pelobates cultripes</name>
    <name type="common">Western spadefoot toad</name>
    <dbReference type="NCBI Taxonomy" id="61616"/>
    <lineage>
        <taxon>Eukaryota</taxon>
        <taxon>Metazoa</taxon>
        <taxon>Chordata</taxon>
        <taxon>Craniata</taxon>
        <taxon>Vertebrata</taxon>
        <taxon>Euteleostomi</taxon>
        <taxon>Amphibia</taxon>
        <taxon>Batrachia</taxon>
        <taxon>Anura</taxon>
        <taxon>Pelobatoidea</taxon>
        <taxon>Pelobatidae</taxon>
        <taxon>Pelobates</taxon>
    </lineage>
</organism>
<keyword evidence="8 20" id="KW-0863">Zinc-finger</keyword>
<dbReference type="EMBL" id="OW240920">
    <property type="protein sequence ID" value="CAH2316177.1"/>
    <property type="molecule type" value="Genomic_DNA"/>
</dbReference>
<evidence type="ECO:0000256" key="19">
    <source>
        <dbReference type="ARBA" id="ARBA00043239"/>
    </source>
</evidence>
<gene>
    <name evidence="24" type="ORF">PECUL_23A022455</name>
</gene>
<keyword evidence="9" id="KW-0862">Zinc</keyword>
<evidence type="ECO:0000256" key="1">
    <source>
        <dbReference type="ARBA" id="ARBA00004123"/>
    </source>
</evidence>
<evidence type="ECO:0000256" key="5">
    <source>
        <dbReference type="ARBA" id="ARBA00022553"/>
    </source>
</evidence>
<name>A0AAD1WNW7_PELCU</name>
<dbReference type="Gene3D" id="1.20.5.390">
    <property type="entry name" value="L1 transposable element, trimerization domain"/>
    <property type="match status" value="2"/>
</dbReference>
<keyword evidence="5" id="KW-0597">Phosphoprotein</keyword>
<reference evidence="24" key="1">
    <citation type="submission" date="2022-03" db="EMBL/GenBank/DDBJ databases">
        <authorList>
            <person name="Alioto T."/>
            <person name="Alioto T."/>
            <person name="Gomez Garrido J."/>
        </authorList>
    </citation>
    <scope>NUCLEOTIDE SEQUENCE</scope>
</reference>
<feature type="coiled-coil region" evidence="21">
    <location>
        <begin position="251"/>
        <end position="296"/>
    </location>
</feature>
<dbReference type="GO" id="GO:0043123">
    <property type="term" value="P:positive regulation of canonical NF-kappaB signal transduction"/>
    <property type="evidence" value="ECO:0007669"/>
    <property type="project" value="TreeGrafter"/>
</dbReference>
<dbReference type="PANTHER" id="PTHR31553">
    <property type="entry name" value="NF-KAPPA-B ESSENTIAL MODULATOR"/>
    <property type="match status" value="1"/>
</dbReference>
<evidence type="ECO:0000256" key="2">
    <source>
        <dbReference type="ARBA" id="ARBA00004496"/>
    </source>
</evidence>
<evidence type="ECO:0000256" key="6">
    <source>
        <dbReference type="ARBA" id="ARBA00022723"/>
    </source>
</evidence>
<dbReference type="FunFam" id="1.20.5.390:FF:000002">
    <property type="entry name" value="NF-kappa-B essential modulator isoform X1"/>
    <property type="match status" value="1"/>
</dbReference>
<feature type="domain" description="CCHC NOA-type" evidence="23">
    <location>
        <begin position="545"/>
        <end position="575"/>
    </location>
</feature>
<dbReference type="Gene3D" id="1.20.5.990">
    <property type="entry name" value="Nemo cc2-lz domain - 1d5 darpin complex"/>
    <property type="match status" value="1"/>
</dbReference>
<dbReference type="InterPro" id="IPR051301">
    <property type="entry name" value="Optineurin/NFkB_EssMod"/>
</dbReference>
<dbReference type="InterPro" id="IPR032419">
    <property type="entry name" value="CC2-LZ_dom"/>
</dbReference>
<evidence type="ECO:0000256" key="17">
    <source>
        <dbReference type="ARBA" id="ARBA00041525"/>
    </source>
</evidence>
<keyword evidence="7" id="KW-0227">DNA damage</keyword>
<feature type="coiled-coil region" evidence="21">
    <location>
        <begin position="322"/>
        <end position="454"/>
    </location>
</feature>
<evidence type="ECO:0000256" key="22">
    <source>
        <dbReference type="SAM" id="MobiDB-lite"/>
    </source>
</evidence>
<feature type="region of interest" description="Disordered" evidence="22">
    <location>
        <begin position="129"/>
        <end position="171"/>
    </location>
</feature>
<feature type="coiled-coil region" evidence="21">
    <location>
        <begin position="479"/>
        <end position="527"/>
    </location>
</feature>
<keyword evidence="25" id="KW-1185">Reference proteome</keyword>
<evidence type="ECO:0000256" key="4">
    <source>
        <dbReference type="ARBA" id="ARBA00022499"/>
    </source>
</evidence>
<evidence type="ECO:0000256" key="21">
    <source>
        <dbReference type="SAM" id="Coils"/>
    </source>
</evidence>
<feature type="compositionally biased region" description="Polar residues" evidence="22">
    <location>
        <begin position="162"/>
        <end position="171"/>
    </location>
</feature>
<evidence type="ECO:0000256" key="13">
    <source>
        <dbReference type="ARBA" id="ARBA00023157"/>
    </source>
</evidence>
<keyword evidence="4" id="KW-1017">Isopeptide bond</keyword>
<evidence type="ECO:0000256" key="18">
    <source>
        <dbReference type="ARBA" id="ARBA00041660"/>
    </source>
</evidence>
<dbReference type="PANTHER" id="PTHR31553:SF3">
    <property type="entry name" value="NF-KAPPA-B ESSENTIAL MODULATOR"/>
    <property type="match status" value="1"/>
</dbReference>
<evidence type="ECO:0000256" key="7">
    <source>
        <dbReference type="ARBA" id="ARBA00022763"/>
    </source>
</evidence>
<evidence type="ECO:0000256" key="15">
    <source>
        <dbReference type="ARBA" id="ARBA00023242"/>
    </source>
</evidence>
<evidence type="ECO:0000256" key="9">
    <source>
        <dbReference type="ARBA" id="ARBA00022833"/>
    </source>
</evidence>
<dbReference type="InterPro" id="IPR034735">
    <property type="entry name" value="NEMO_ZF"/>
</dbReference>
<dbReference type="InterPro" id="IPR021063">
    <property type="entry name" value="NEMO_N"/>
</dbReference>
<keyword evidence="6" id="KW-0479">Metal-binding</keyword>
<protein>
    <recommendedName>
        <fullName evidence="16">NF-kappa-B essential modulator</fullName>
    </recommendedName>
    <alternativeName>
        <fullName evidence="18">IkB kinase-associated protein 1</fullName>
    </alternativeName>
    <alternativeName>
        <fullName evidence="19">Inhibitor of nuclear factor kappa-B kinase subunit gamma</fullName>
    </alternativeName>
    <alternativeName>
        <fullName evidence="17">NF-kappa-B essential modifier</fullName>
    </alternativeName>
</protein>
<dbReference type="PROSITE" id="PS51801">
    <property type="entry name" value="ZF_CCHC_NOA"/>
    <property type="match status" value="1"/>
</dbReference>
<keyword evidence="3" id="KW-0963">Cytoplasm</keyword>
<feature type="region of interest" description="Disordered" evidence="22">
    <location>
        <begin position="1"/>
        <end position="33"/>
    </location>
</feature>
<keyword evidence="11" id="KW-0805">Transcription regulation</keyword>
<evidence type="ECO:0000256" key="10">
    <source>
        <dbReference type="ARBA" id="ARBA00022843"/>
    </source>
</evidence>
<dbReference type="GO" id="GO:0008385">
    <property type="term" value="C:IkappaB kinase complex"/>
    <property type="evidence" value="ECO:0007669"/>
    <property type="project" value="TreeGrafter"/>
</dbReference>
<dbReference type="Pfam" id="PF16516">
    <property type="entry name" value="CC2-LZ"/>
    <property type="match status" value="1"/>
</dbReference>
<accession>A0AAD1WNW7</accession>
<dbReference type="Pfam" id="PF18414">
    <property type="entry name" value="zf_C2H2_10"/>
    <property type="match status" value="1"/>
</dbReference>
<evidence type="ECO:0000256" key="12">
    <source>
        <dbReference type="ARBA" id="ARBA00023054"/>
    </source>
</evidence>
<dbReference type="Pfam" id="PF11577">
    <property type="entry name" value="NEMO"/>
    <property type="match status" value="1"/>
</dbReference>
<evidence type="ECO:0000256" key="3">
    <source>
        <dbReference type="ARBA" id="ARBA00022490"/>
    </source>
</evidence>
<keyword evidence="14" id="KW-0804">Transcription</keyword>
<proteinExistence type="predicted"/>
<dbReference type="Proteomes" id="UP001295444">
    <property type="component" value="Chromosome 09"/>
</dbReference>
<feature type="coiled-coil region" evidence="21">
    <location>
        <begin position="95"/>
        <end position="129"/>
    </location>
</feature>
<evidence type="ECO:0000256" key="20">
    <source>
        <dbReference type="PROSITE-ProRule" id="PRU01142"/>
    </source>
</evidence>
<sequence length="575" mass="66051">MNIQGQTGEMVQPTEGPGVDYAPSGGGPGNSLLGMPDALPHELANHELFQRLLAENQDLRDALQQSNTMLRKRHTEMLALQDAQRNEHQFIASRFSEARDLVQNLTKERNSLQAQLELAKKQLHQVIAKEEHAPGRTEVERRQLAEVSDTRHPANKNEEDNTSPGSSLSSCETLTHSMCETIRKSAPDLVGPTRSEQEKLHLLMESNLKLRQEKEYLTGTHSTKEIRMRIETGDRDARTEVDSLQGAGERNIRLEQEFQRKLQEAEDQEALLQQQIVNLQGEMSELRLQMAEKTTESQRQLQLLAEEKVSVKAQVTSLLGELKESQLSLETSTQEKRKLEESIRSTRDQQKEWEAQVKQHVIQLDQRRLQVQNLEAALKIERQNACEEMRKLAQLQAAYHQLFQEYDAHIKKSLQLEKCLQECEVQVADLTQQLQEAEEALVAKQELIDKLKQGSEEVQAKLDRIPVLEAQVSIYHEDFQQERAARGKLHEEKEKLQEEKEKLLKQLEDLQRERTRFQDMLNRHVDNQLASQPGHYPNPGPPAFVAEPHEFCCPKCQYIAPDMDTLQIHVMDCIQ</sequence>
<keyword evidence="10" id="KW-0832">Ubl conjugation</keyword>
<dbReference type="AlphaFoldDB" id="A0AAD1WNW7"/>
<evidence type="ECO:0000256" key="14">
    <source>
        <dbReference type="ARBA" id="ARBA00023163"/>
    </source>
</evidence>
<evidence type="ECO:0000256" key="16">
    <source>
        <dbReference type="ARBA" id="ARBA00040893"/>
    </source>
</evidence>
<comment type="subcellular location">
    <subcellularLocation>
        <location evidence="2">Cytoplasm</location>
    </subcellularLocation>
    <subcellularLocation>
        <location evidence="1">Nucleus</location>
    </subcellularLocation>
</comment>
<evidence type="ECO:0000256" key="11">
    <source>
        <dbReference type="ARBA" id="ARBA00023015"/>
    </source>
</evidence>
<dbReference type="GO" id="GO:0005634">
    <property type="term" value="C:nucleus"/>
    <property type="evidence" value="ECO:0007669"/>
    <property type="project" value="UniProtKB-SubCell"/>
</dbReference>
<evidence type="ECO:0000313" key="25">
    <source>
        <dbReference type="Proteomes" id="UP001295444"/>
    </source>
</evidence>
<keyword evidence="15" id="KW-0539">Nucleus</keyword>
<keyword evidence="13" id="KW-1015">Disulfide bond</keyword>
<feature type="compositionally biased region" description="Basic and acidic residues" evidence="22">
    <location>
        <begin position="129"/>
        <end position="159"/>
    </location>
</feature>
<keyword evidence="12 21" id="KW-0175">Coiled coil</keyword>
<evidence type="ECO:0000313" key="24">
    <source>
        <dbReference type="EMBL" id="CAH2316177.1"/>
    </source>
</evidence>
<evidence type="ECO:0000259" key="23">
    <source>
        <dbReference type="PROSITE" id="PS51801"/>
    </source>
</evidence>